<gene>
    <name evidence="1" type="ORF">Tci_888378</name>
</gene>
<comment type="caution">
    <text evidence="1">The sequence shown here is derived from an EMBL/GenBank/DDBJ whole genome shotgun (WGS) entry which is preliminary data.</text>
</comment>
<feature type="non-terminal residue" evidence="1">
    <location>
        <position position="203"/>
    </location>
</feature>
<name>A0A699U4V8_TANCI</name>
<dbReference type="AlphaFoldDB" id="A0A699U4V8"/>
<feature type="non-terminal residue" evidence="1">
    <location>
        <position position="1"/>
    </location>
</feature>
<accession>A0A699U4V8</accession>
<dbReference type="EMBL" id="BKCJ011293104">
    <property type="protein sequence ID" value="GFD16409.1"/>
    <property type="molecule type" value="Genomic_DNA"/>
</dbReference>
<organism evidence="1">
    <name type="scientific">Tanacetum cinerariifolium</name>
    <name type="common">Dalmatian daisy</name>
    <name type="synonym">Chrysanthemum cinerariifolium</name>
    <dbReference type="NCBI Taxonomy" id="118510"/>
    <lineage>
        <taxon>Eukaryota</taxon>
        <taxon>Viridiplantae</taxon>
        <taxon>Streptophyta</taxon>
        <taxon>Embryophyta</taxon>
        <taxon>Tracheophyta</taxon>
        <taxon>Spermatophyta</taxon>
        <taxon>Magnoliopsida</taxon>
        <taxon>eudicotyledons</taxon>
        <taxon>Gunneridae</taxon>
        <taxon>Pentapetalae</taxon>
        <taxon>asterids</taxon>
        <taxon>campanulids</taxon>
        <taxon>Asterales</taxon>
        <taxon>Asteraceae</taxon>
        <taxon>Asteroideae</taxon>
        <taxon>Anthemideae</taxon>
        <taxon>Anthemidinae</taxon>
        <taxon>Tanacetum</taxon>
    </lineage>
</organism>
<evidence type="ECO:0000313" key="1">
    <source>
        <dbReference type="EMBL" id="GFD16409.1"/>
    </source>
</evidence>
<protein>
    <submittedName>
        <fullName evidence="1">Uncharacterized protein</fullName>
    </submittedName>
</protein>
<proteinExistence type="predicted"/>
<reference evidence="1" key="1">
    <citation type="journal article" date="2019" name="Sci. Rep.">
        <title>Draft genome of Tanacetum cinerariifolium, the natural source of mosquito coil.</title>
        <authorList>
            <person name="Yamashiro T."/>
            <person name="Shiraishi A."/>
            <person name="Satake H."/>
            <person name="Nakayama K."/>
        </authorList>
    </citation>
    <scope>NUCLEOTIDE SEQUENCE</scope>
</reference>
<sequence length="203" mass="22165">ELFPVDIDSVDHVKVAVQQVKENPVFAGPDSALLVPFGVPANDDAGAPAVLQVQQRVPGHRVLQRRYFVALHVYRIDSAEGRVSQHHVVFPNQERLGGILLEHLAVAQLVQVFAAGAVNFVDRAHVPVGRRDCQHSVAGAGLKKRVVLLALGAVGLLVERKPASEPGQRRGRAVLLQHNRRARAQREVGLVFVQLDNLGKHVF</sequence>